<dbReference type="Proteomes" id="UP001320159">
    <property type="component" value="Unassembled WGS sequence"/>
</dbReference>
<reference evidence="2 3" key="1">
    <citation type="submission" date="2017-11" db="EMBL/GenBank/DDBJ databases">
        <title>Isolation and Characterization of Family Methanocellaceae Species from Potential Methane Hydrate Area Offshore Southwestern Taiwan.</title>
        <authorList>
            <person name="Zhang W.-L."/>
            <person name="Chen W.-C."/>
            <person name="Lai M.-C."/>
            <person name="Chen S.-C."/>
        </authorList>
    </citation>
    <scope>NUCLEOTIDE SEQUENCE [LARGE SCALE GENOMIC DNA]</scope>
    <source>
        <strain evidence="2 3">CWC-04</strain>
    </source>
</reference>
<gene>
    <name evidence="2" type="ORF">CUJ83_09690</name>
</gene>
<evidence type="ECO:0000259" key="1">
    <source>
        <dbReference type="Pfam" id="PF26485"/>
    </source>
</evidence>
<feature type="domain" description="DUF8156" evidence="1">
    <location>
        <begin position="6"/>
        <end position="70"/>
    </location>
</feature>
<dbReference type="Pfam" id="PF26485">
    <property type="entry name" value="DUF8156"/>
    <property type="match status" value="1"/>
</dbReference>
<evidence type="ECO:0000313" key="3">
    <source>
        <dbReference type="Proteomes" id="UP001320159"/>
    </source>
</evidence>
<dbReference type="RefSeq" id="WP_230742122.1">
    <property type="nucleotide sequence ID" value="NZ_PGCK01000007.1"/>
</dbReference>
<name>A0AAP2RFR1_9EURY</name>
<evidence type="ECO:0000313" key="2">
    <source>
        <dbReference type="EMBL" id="MCD1295270.1"/>
    </source>
</evidence>
<dbReference type="AlphaFoldDB" id="A0AAP2RFR1"/>
<dbReference type="InterPro" id="IPR058469">
    <property type="entry name" value="DUF8156"/>
</dbReference>
<accession>A0AAP2RFR1</accession>
<keyword evidence="3" id="KW-1185">Reference proteome</keyword>
<proteinExistence type="predicted"/>
<sequence>MPGLKLMKAASKWEGYRMTLDKGRREIFDYLLYELAGRREETLVNHPNNTEAAMMNILIEMEMRIRELERNNKL</sequence>
<comment type="caution">
    <text evidence="2">The sequence shown here is derived from an EMBL/GenBank/DDBJ whole genome shotgun (WGS) entry which is preliminary data.</text>
</comment>
<organism evidence="2 3">
    <name type="scientific">Methanooceanicella nereidis</name>
    <dbReference type="NCBI Taxonomy" id="2052831"/>
    <lineage>
        <taxon>Archaea</taxon>
        <taxon>Methanobacteriati</taxon>
        <taxon>Methanobacteriota</taxon>
        <taxon>Stenosarchaea group</taxon>
        <taxon>Methanomicrobia</taxon>
        <taxon>Methanocellales</taxon>
        <taxon>Methanocellaceae</taxon>
        <taxon>Methanooceanicella</taxon>
    </lineage>
</organism>
<dbReference type="EMBL" id="PGCK01000007">
    <property type="protein sequence ID" value="MCD1295270.1"/>
    <property type="molecule type" value="Genomic_DNA"/>
</dbReference>
<protein>
    <recommendedName>
        <fullName evidence="1">DUF8156 domain-containing protein</fullName>
    </recommendedName>
</protein>